<dbReference type="Pfam" id="PF20454">
    <property type="entry name" value="GpA_nuclease"/>
    <property type="match status" value="1"/>
</dbReference>
<sequence>MNSTADAAAIRRDIATLLRPPRRVKVSDAVAESMYVVHGNGTKSLWDPKKAPYVIEPMDCLGSRRYDAVVFVGPARTGKTIGLIDGFVCYKIINDPGDGLIVQISEEKAREYSKKRLERAFNASPDIASRLSPRGHDNNVHDKTFRAGNYLAIKWPSKNVFASSDYQFVLLTDYDRMVENVGGEGSGWVLASKRTQSFGSTGMTLVESSPGRLIIDPDWRQPSDEPHRAPPTTGILDIYNQGDRRRWYWQCPQPRCRHWFMPIKENFNMQRGHVFCPHCSAELEHTQKRSLNIHGRWVPEGCELTIDGELIGTPRETRIASFWMEGPAAALQTWQSLLTKLKAAEETFEVTGNQKDLQSVTNVDWGRPYLNKVTTSQRSSLHLLERSEDVERRTVPHGVRFLTAAVDVQGGKNRRFVVQVHGWGRNREMWVIDRFNISEDRGSDNDQEPRPINPATRPEDWDLLTRDVLNRSYRLADGSGRRMPITAMAVDTGGESDGDESVTSQAYDWYRRLRRDGLQSRAYLVKGGSSKTANRVSKTWPDNTSRKSRRSRARGDVPLYILGTDLLKDTVVGMMDRDDPGAGYMHTPNWLGRWWFDELTYEVRDPATGKWSKPGKRPNEAFDLCVYNLTVFILLGAEKFVWDNPPPWAMEWERNALLFYPDGDSEASDVLPPPKVAPRKRRRRVAKPRI</sequence>
<gene>
    <name evidence="4" type="ORF">ACFOEI_14415</name>
</gene>
<accession>A0ABV7M2Y6</accession>
<evidence type="ECO:0000313" key="4">
    <source>
        <dbReference type="EMBL" id="MFC3293247.1"/>
    </source>
</evidence>
<feature type="compositionally biased region" description="Basic residues" evidence="1">
    <location>
        <begin position="677"/>
        <end position="690"/>
    </location>
</feature>
<proteinExistence type="predicted"/>
<feature type="region of interest" description="Disordered" evidence="1">
    <location>
        <begin position="529"/>
        <end position="552"/>
    </location>
</feature>
<feature type="domain" description="Phage terminase large subunit GpA ATPase" evidence="2">
    <location>
        <begin position="42"/>
        <end position="297"/>
    </location>
</feature>
<feature type="region of interest" description="Disordered" evidence="1">
    <location>
        <begin position="665"/>
        <end position="690"/>
    </location>
</feature>
<dbReference type="PANTHER" id="PTHR34413:SF2">
    <property type="entry name" value="PROPHAGE TAIL FIBER ASSEMBLY PROTEIN HOMOLOG TFAE-RELATED"/>
    <property type="match status" value="1"/>
</dbReference>
<organism evidence="4 5">
    <name type="scientific">Modicisalibacter luteus</name>
    <dbReference type="NCBI Taxonomy" id="453962"/>
    <lineage>
        <taxon>Bacteria</taxon>
        <taxon>Pseudomonadati</taxon>
        <taxon>Pseudomonadota</taxon>
        <taxon>Gammaproteobacteria</taxon>
        <taxon>Oceanospirillales</taxon>
        <taxon>Halomonadaceae</taxon>
        <taxon>Modicisalibacter</taxon>
    </lineage>
</organism>
<evidence type="ECO:0000256" key="1">
    <source>
        <dbReference type="SAM" id="MobiDB-lite"/>
    </source>
</evidence>
<dbReference type="PANTHER" id="PTHR34413">
    <property type="entry name" value="PROPHAGE TAIL FIBER ASSEMBLY PROTEIN HOMOLOG TFAE-RELATED-RELATED"/>
    <property type="match status" value="1"/>
</dbReference>
<protein>
    <submittedName>
        <fullName evidence="4">Phage terminase large subunit family protein</fullName>
    </submittedName>
</protein>
<feature type="compositionally biased region" description="Polar residues" evidence="1">
    <location>
        <begin position="529"/>
        <end position="543"/>
    </location>
</feature>
<keyword evidence="5" id="KW-1185">Reference proteome</keyword>
<feature type="domain" description="Terminase large subunit GpA endonuclease" evidence="3">
    <location>
        <begin position="319"/>
        <end position="639"/>
    </location>
</feature>
<name>A0ABV7M2Y6_9GAMM</name>
<dbReference type="Pfam" id="PF05876">
    <property type="entry name" value="GpA_ATPase"/>
    <property type="match status" value="1"/>
</dbReference>
<evidence type="ECO:0000259" key="2">
    <source>
        <dbReference type="Pfam" id="PF05876"/>
    </source>
</evidence>
<dbReference type="InterPro" id="IPR046454">
    <property type="entry name" value="GpA_endonuclease"/>
</dbReference>
<dbReference type="EMBL" id="JBHRUH010000031">
    <property type="protein sequence ID" value="MFC3293247.1"/>
    <property type="molecule type" value="Genomic_DNA"/>
</dbReference>
<dbReference type="InterPro" id="IPR051220">
    <property type="entry name" value="TFA_Chaperone"/>
</dbReference>
<dbReference type="InterPro" id="IPR046453">
    <property type="entry name" value="GpA_ATPase"/>
</dbReference>
<dbReference type="Proteomes" id="UP001595640">
    <property type="component" value="Unassembled WGS sequence"/>
</dbReference>
<evidence type="ECO:0000259" key="3">
    <source>
        <dbReference type="Pfam" id="PF20454"/>
    </source>
</evidence>
<dbReference type="RefSeq" id="WP_019020582.1">
    <property type="nucleotide sequence ID" value="NZ_BMXD01000001.1"/>
</dbReference>
<evidence type="ECO:0000313" key="5">
    <source>
        <dbReference type="Proteomes" id="UP001595640"/>
    </source>
</evidence>
<reference evidence="5" key="1">
    <citation type="journal article" date="2019" name="Int. J. Syst. Evol. Microbiol.">
        <title>The Global Catalogue of Microorganisms (GCM) 10K type strain sequencing project: providing services to taxonomists for standard genome sequencing and annotation.</title>
        <authorList>
            <consortium name="The Broad Institute Genomics Platform"/>
            <consortium name="The Broad Institute Genome Sequencing Center for Infectious Disease"/>
            <person name="Wu L."/>
            <person name="Ma J."/>
        </authorList>
    </citation>
    <scope>NUCLEOTIDE SEQUENCE [LARGE SCALE GENOMIC DNA]</scope>
    <source>
        <strain evidence="5">KCTC 12847</strain>
    </source>
</reference>
<comment type="caution">
    <text evidence="4">The sequence shown here is derived from an EMBL/GenBank/DDBJ whole genome shotgun (WGS) entry which is preliminary data.</text>
</comment>